<dbReference type="PANTHER" id="PTHR10602:SF0">
    <property type="entry name" value="EUKARYOTIC TRANSLATION INITIATION FACTOR 2 SUBUNIT 1"/>
    <property type="match status" value="1"/>
</dbReference>
<dbReference type="InterPro" id="IPR024055">
    <property type="entry name" value="TIF2_asu_C"/>
</dbReference>
<keyword evidence="1" id="KW-0648">Protein biosynthesis</keyword>
<protein>
    <submittedName>
        <fullName evidence="2">Uncharacterized protein</fullName>
    </submittedName>
</protein>
<proteinExistence type="predicted"/>
<dbReference type="GO" id="GO:0003743">
    <property type="term" value="F:translation initiation factor activity"/>
    <property type="evidence" value="ECO:0007669"/>
    <property type="project" value="InterPro"/>
</dbReference>
<dbReference type="AlphaFoldDB" id="A0AAD5JIN0"/>
<organism evidence="2 3">
    <name type="scientific">Acer negundo</name>
    <name type="common">Box elder</name>
    <dbReference type="NCBI Taxonomy" id="4023"/>
    <lineage>
        <taxon>Eukaryota</taxon>
        <taxon>Viridiplantae</taxon>
        <taxon>Streptophyta</taxon>
        <taxon>Embryophyta</taxon>
        <taxon>Tracheophyta</taxon>
        <taxon>Spermatophyta</taxon>
        <taxon>Magnoliopsida</taxon>
        <taxon>eudicotyledons</taxon>
        <taxon>Gunneridae</taxon>
        <taxon>Pentapetalae</taxon>
        <taxon>rosids</taxon>
        <taxon>malvids</taxon>
        <taxon>Sapindales</taxon>
        <taxon>Sapindaceae</taxon>
        <taxon>Hippocastanoideae</taxon>
        <taxon>Acereae</taxon>
        <taxon>Acer</taxon>
    </lineage>
</organism>
<keyword evidence="3" id="KW-1185">Reference proteome</keyword>
<reference evidence="2" key="1">
    <citation type="journal article" date="2022" name="Plant J.">
        <title>Strategies of tolerance reflected in two North American maple genomes.</title>
        <authorList>
            <person name="McEvoy S.L."/>
            <person name="Sezen U.U."/>
            <person name="Trouern-Trend A."/>
            <person name="McMahon S.M."/>
            <person name="Schaberg P.G."/>
            <person name="Yang J."/>
            <person name="Wegrzyn J.L."/>
            <person name="Swenson N.G."/>
        </authorList>
    </citation>
    <scope>NUCLEOTIDE SEQUENCE</scope>
    <source>
        <strain evidence="2">91603</strain>
    </source>
</reference>
<dbReference type="Gene3D" id="3.30.70.1130">
    <property type="entry name" value="EIF_2_alpha"/>
    <property type="match status" value="1"/>
</dbReference>
<evidence type="ECO:0000313" key="3">
    <source>
        <dbReference type="Proteomes" id="UP001064489"/>
    </source>
</evidence>
<name>A0AAD5JIN0_ACENE</name>
<dbReference type="GO" id="GO:0005850">
    <property type="term" value="C:eukaryotic translation initiation factor 2 complex"/>
    <property type="evidence" value="ECO:0007669"/>
    <property type="project" value="TreeGrafter"/>
</dbReference>
<evidence type="ECO:0000313" key="2">
    <source>
        <dbReference type="EMBL" id="KAI9194391.1"/>
    </source>
</evidence>
<sequence>MKSRKHKRGAAIGNTSEKWNCISILDGPCTGNMVMLLRKLTEAAGNIDCPVKIKLVVPPIFVLTTQTLDKFQVLSKAIISCTKSIEKHKGQLLVKEEPRAVSERDDKLLAEHMAKLNQDNEEVSDDEDSDEEEDTGMREVDVHMLAQWTGLLRESTKLAATWVAFWGGGFVRMVRAWARVPKQCKVAVAVAVTLSTAMWASMKGETATRYLPAGPRLAVKWTMVVWPGAIKTMSVLKGLVYTVSTSTTVSWWPAILKNSSSFSAVLMILNMYVFPASNGNVSFKKRH</sequence>
<dbReference type="GO" id="GO:0033290">
    <property type="term" value="C:eukaryotic 48S preinitiation complex"/>
    <property type="evidence" value="ECO:0007669"/>
    <property type="project" value="TreeGrafter"/>
</dbReference>
<dbReference type="Proteomes" id="UP001064489">
    <property type="component" value="Chromosome 1"/>
</dbReference>
<comment type="caution">
    <text evidence="2">The sequence shown here is derived from an EMBL/GenBank/DDBJ whole genome shotgun (WGS) entry which is preliminary data.</text>
</comment>
<dbReference type="GO" id="GO:0043022">
    <property type="term" value="F:ribosome binding"/>
    <property type="evidence" value="ECO:0007669"/>
    <property type="project" value="TreeGrafter"/>
</dbReference>
<accession>A0AAD5JIN0</accession>
<reference evidence="2" key="2">
    <citation type="submission" date="2023-02" db="EMBL/GenBank/DDBJ databases">
        <authorList>
            <person name="Swenson N.G."/>
            <person name="Wegrzyn J.L."/>
            <person name="Mcevoy S.L."/>
        </authorList>
    </citation>
    <scope>NUCLEOTIDE SEQUENCE</scope>
    <source>
        <strain evidence="2">91603</strain>
        <tissue evidence="2">Leaf</tissue>
    </source>
</reference>
<dbReference type="GO" id="GO:0003723">
    <property type="term" value="F:RNA binding"/>
    <property type="evidence" value="ECO:0007669"/>
    <property type="project" value="InterPro"/>
</dbReference>
<dbReference type="InterPro" id="IPR011488">
    <property type="entry name" value="TIF_2_asu"/>
</dbReference>
<dbReference type="EMBL" id="JAJSOW010000003">
    <property type="protein sequence ID" value="KAI9194391.1"/>
    <property type="molecule type" value="Genomic_DNA"/>
</dbReference>
<evidence type="ECO:0000256" key="1">
    <source>
        <dbReference type="ARBA" id="ARBA00022917"/>
    </source>
</evidence>
<dbReference type="SUPFAM" id="SSF110993">
    <property type="entry name" value="eIF-2-alpha, C-terminal domain"/>
    <property type="match status" value="1"/>
</dbReference>
<dbReference type="PANTHER" id="PTHR10602">
    <property type="entry name" value="EUKARYOTIC TRANSLATION INITIATION FACTOR 2 SUBUNIT 1"/>
    <property type="match status" value="1"/>
</dbReference>
<gene>
    <name evidence="2" type="ORF">LWI28_005505</name>
</gene>